<accession>A0ABT9E8H0</accession>
<evidence type="ECO:0000313" key="2">
    <source>
        <dbReference type="Proteomes" id="UP001243009"/>
    </source>
</evidence>
<dbReference type="InterPro" id="IPR010982">
    <property type="entry name" value="Lambda_DNA-bd_dom_sf"/>
</dbReference>
<comment type="caution">
    <text evidence="1">The sequence shown here is derived from an EMBL/GenBank/DDBJ whole genome shotgun (WGS) entry which is preliminary data.</text>
</comment>
<dbReference type="Proteomes" id="UP001243009">
    <property type="component" value="Unassembled WGS sequence"/>
</dbReference>
<gene>
    <name evidence="1" type="ORF">Q7A36_29295</name>
</gene>
<reference evidence="1 2" key="1">
    <citation type="submission" date="2023-08" db="EMBL/GenBank/DDBJ databases">
        <title>The draft genome sequence of Paracraurococcus sp. LOR1-02.</title>
        <authorList>
            <person name="Kingkaew E."/>
            <person name="Tanasupawat S."/>
        </authorList>
    </citation>
    <scope>NUCLEOTIDE SEQUENCE [LARGE SCALE GENOMIC DNA]</scope>
    <source>
        <strain evidence="1 2">LOR1-02</strain>
    </source>
</reference>
<keyword evidence="2" id="KW-1185">Reference proteome</keyword>
<evidence type="ECO:0000313" key="1">
    <source>
        <dbReference type="EMBL" id="MDO9712474.1"/>
    </source>
</evidence>
<proteinExistence type="predicted"/>
<dbReference type="Gene3D" id="1.10.260.40">
    <property type="entry name" value="lambda repressor-like DNA-binding domains"/>
    <property type="match status" value="1"/>
</dbReference>
<organism evidence="1 2">
    <name type="scientific">Paracraurococcus lichenis</name>
    <dbReference type="NCBI Taxonomy" id="3064888"/>
    <lineage>
        <taxon>Bacteria</taxon>
        <taxon>Pseudomonadati</taxon>
        <taxon>Pseudomonadota</taxon>
        <taxon>Alphaproteobacteria</taxon>
        <taxon>Acetobacterales</taxon>
        <taxon>Roseomonadaceae</taxon>
        <taxon>Paracraurococcus</taxon>
    </lineage>
</organism>
<name>A0ABT9E8H0_9PROT</name>
<sequence length="76" mass="8271">MGDFAALLAEAGVSRPWLAARTGRTRGAVDRWCDGSAEPPAEVMDWLRRRLADLPPVLARYTPTPPARRALKAAAE</sequence>
<protein>
    <recommendedName>
        <fullName evidence="3">XRE family transcriptional regulator</fullName>
    </recommendedName>
</protein>
<dbReference type="RefSeq" id="WP_305107330.1">
    <property type="nucleotide sequence ID" value="NZ_JAUTWS010000048.1"/>
</dbReference>
<evidence type="ECO:0008006" key="3">
    <source>
        <dbReference type="Google" id="ProtNLM"/>
    </source>
</evidence>
<dbReference type="EMBL" id="JAUTWS010000048">
    <property type="protein sequence ID" value="MDO9712474.1"/>
    <property type="molecule type" value="Genomic_DNA"/>
</dbReference>